<accession>A1AMG0</accession>
<dbReference type="RefSeq" id="WP_011734839.1">
    <property type="nucleotide sequence ID" value="NC_008609.1"/>
</dbReference>
<reference evidence="2 3" key="1">
    <citation type="submission" date="2006-10" db="EMBL/GenBank/DDBJ databases">
        <title>Complete sequence of chromosome of Pelobacter propionicus DSM 2379.</title>
        <authorList>
            <consortium name="US DOE Joint Genome Institute"/>
            <person name="Copeland A."/>
            <person name="Lucas S."/>
            <person name="Lapidus A."/>
            <person name="Barry K."/>
            <person name="Detter J.C."/>
            <person name="Glavina del Rio T."/>
            <person name="Hammon N."/>
            <person name="Israni S."/>
            <person name="Dalin E."/>
            <person name="Tice H."/>
            <person name="Pitluck S."/>
            <person name="Saunders E."/>
            <person name="Brettin T."/>
            <person name="Bruce D."/>
            <person name="Han C."/>
            <person name="Tapia R."/>
            <person name="Schmutz J."/>
            <person name="Larimer F."/>
            <person name="Land M."/>
            <person name="Hauser L."/>
            <person name="Kyrpides N."/>
            <person name="Kim E."/>
            <person name="Lovley D."/>
            <person name="Richardson P."/>
        </authorList>
    </citation>
    <scope>NUCLEOTIDE SEQUENCE [LARGE SCALE GENOMIC DNA]</scope>
    <source>
        <strain evidence="3">DSM 2379 / NBRC 103807 / OttBd1</strain>
    </source>
</reference>
<keyword evidence="3" id="KW-1185">Reference proteome</keyword>
<proteinExistence type="predicted"/>
<keyword evidence="1" id="KW-0732">Signal</keyword>
<dbReference type="STRING" id="338966.Ppro_0901"/>
<dbReference type="eggNOG" id="ENOG5032YBM">
    <property type="taxonomic scope" value="Bacteria"/>
</dbReference>
<dbReference type="EMBL" id="CP000482">
    <property type="protein sequence ID" value="ABK98530.1"/>
    <property type="molecule type" value="Genomic_DNA"/>
</dbReference>
<protein>
    <submittedName>
        <fullName evidence="2">Putative transmembrane protein</fullName>
    </submittedName>
</protein>
<dbReference type="Pfam" id="PF13689">
    <property type="entry name" value="DUF4154"/>
    <property type="match status" value="1"/>
</dbReference>
<sequence length="178" mass="19633">MKSLSLPLLLMFFLPLTLPPLATGARQDESQVKAVFVLNFAKLTQWPADAHRDNEPFTIAILGRIPSAAFMATLKTQQIHGSKTLVRHIESAAEARGSHLVYISPSERQRVSAILRELRHQNVLTVSDMEGFCETGGMIGLVPIQNRLGFEINLGAVRQARLTVSSQLLKLARTIHGN</sequence>
<keyword evidence="2" id="KW-0812">Transmembrane</keyword>
<name>A1AMG0_PELPD</name>
<dbReference type="Proteomes" id="UP000006732">
    <property type="component" value="Chromosome"/>
</dbReference>
<evidence type="ECO:0000313" key="3">
    <source>
        <dbReference type="Proteomes" id="UP000006732"/>
    </source>
</evidence>
<keyword evidence="2" id="KW-0472">Membrane</keyword>
<dbReference type="HOGENOM" id="CLU_093136_1_1_7"/>
<dbReference type="OrthoDB" id="9803365at2"/>
<organism evidence="2 3">
    <name type="scientific">Pelobacter propionicus (strain DSM 2379 / NBRC 103807 / OttBd1)</name>
    <dbReference type="NCBI Taxonomy" id="338966"/>
    <lineage>
        <taxon>Bacteria</taxon>
        <taxon>Pseudomonadati</taxon>
        <taxon>Thermodesulfobacteriota</taxon>
        <taxon>Desulfuromonadia</taxon>
        <taxon>Desulfuromonadales</taxon>
        <taxon>Desulfuromonadaceae</taxon>
        <taxon>Pelobacter</taxon>
    </lineage>
</organism>
<dbReference type="KEGG" id="ppd:Ppro_0901"/>
<evidence type="ECO:0000313" key="2">
    <source>
        <dbReference type="EMBL" id="ABK98530.1"/>
    </source>
</evidence>
<gene>
    <name evidence="2" type="ordered locus">Ppro_0901</name>
</gene>
<feature type="chain" id="PRO_5002632493" evidence="1">
    <location>
        <begin position="23"/>
        <end position="178"/>
    </location>
</feature>
<feature type="signal peptide" evidence="1">
    <location>
        <begin position="1"/>
        <end position="22"/>
    </location>
</feature>
<dbReference type="AlphaFoldDB" id="A1AMG0"/>
<dbReference type="InterPro" id="IPR025293">
    <property type="entry name" value="YfiR/HmsC-like"/>
</dbReference>
<evidence type="ECO:0000256" key="1">
    <source>
        <dbReference type="SAM" id="SignalP"/>
    </source>
</evidence>